<dbReference type="Gene3D" id="2.60.40.2380">
    <property type="match status" value="1"/>
</dbReference>
<gene>
    <name evidence="2" type="ORF">G6042_05220</name>
</gene>
<keyword evidence="3" id="KW-1185">Reference proteome</keyword>
<feature type="domain" description="7TM-DISM receptor extracellular" evidence="1">
    <location>
        <begin position="47"/>
        <end position="173"/>
    </location>
</feature>
<evidence type="ECO:0000313" key="2">
    <source>
        <dbReference type="EMBL" id="NMH24666.1"/>
    </source>
</evidence>
<protein>
    <recommendedName>
        <fullName evidence="1">7TM-DISM receptor extracellular domain-containing protein</fullName>
    </recommendedName>
</protein>
<name>A0ABX1QQW5_9FLAO</name>
<evidence type="ECO:0000259" key="1">
    <source>
        <dbReference type="Pfam" id="PF07696"/>
    </source>
</evidence>
<evidence type="ECO:0000313" key="3">
    <source>
        <dbReference type="Proteomes" id="UP000767947"/>
    </source>
</evidence>
<organism evidence="2 3">
    <name type="scientific">Flavobacterium solisilvae</name>
    <dbReference type="NCBI Taxonomy" id="1852019"/>
    <lineage>
        <taxon>Bacteria</taxon>
        <taxon>Pseudomonadati</taxon>
        <taxon>Bacteroidota</taxon>
        <taxon>Flavobacteriia</taxon>
        <taxon>Flavobacteriales</taxon>
        <taxon>Flavobacteriaceae</taxon>
        <taxon>Flavobacterium</taxon>
    </lineage>
</organism>
<sequence length="208" mass="24548">MQKTTKISPSSKAYLLCLFFLFSIQSISSQYIFKENSIPKRISIHNQTEFIDVKDKNLTLEEVLKISDDEFKDIPNENYDFGFTNSHIWLRFELKNETDDSFSLYFETARPITDYAILYVLKDGKLVTKYISGDAVPYNQRSFDLRKTIFKIRLTPNETKQFYLHVKSDGEMLSMPLLLRKSENLLAENDFEQFIFAFCFQQKLVKTF</sequence>
<dbReference type="Pfam" id="PF07696">
    <property type="entry name" value="7TMR-DISMED2"/>
    <property type="match status" value="1"/>
</dbReference>
<comment type="caution">
    <text evidence="2">The sequence shown here is derived from an EMBL/GenBank/DDBJ whole genome shotgun (WGS) entry which is preliminary data.</text>
</comment>
<dbReference type="RefSeq" id="WP_169523249.1">
    <property type="nucleotide sequence ID" value="NZ_JAAMPT010000202.1"/>
</dbReference>
<dbReference type="InterPro" id="IPR011622">
    <property type="entry name" value="7TMR_DISM_rcpt_extracell_dom2"/>
</dbReference>
<accession>A0ABX1QQW5</accession>
<proteinExistence type="predicted"/>
<reference evidence="2 3" key="1">
    <citation type="submission" date="2020-02" db="EMBL/GenBank/DDBJ databases">
        <title>Flavobacterium sp. genome.</title>
        <authorList>
            <person name="Jung H.S."/>
            <person name="Baek J.H."/>
            <person name="Jeon C.O."/>
        </authorList>
    </citation>
    <scope>NUCLEOTIDE SEQUENCE [LARGE SCALE GENOMIC DNA]</scope>
    <source>
        <strain evidence="2 3">SE-s27</strain>
    </source>
</reference>
<dbReference type="Proteomes" id="UP000767947">
    <property type="component" value="Unassembled WGS sequence"/>
</dbReference>
<dbReference type="EMBL" id="JAAMPT010000202">
    <property type="protein sequence ID" value="NMH24666.1"/>
    <property type="molecule type" value="Genomic_DNA"/>
</dbReference>